<evidence type="ECO:0000256" key="1">
    <source>
        <dbReference type="ARBA" id="ARBA00010854"/>
    </source>
</evidence>
<dbReference type="CDD" id="cd02070">
    <property type="entry name" value="corrinoid_protein_B12-BD"/>
    <property type="match status" value="1"/>
</dbReference>
<dbReference type="PANTHER" id="PTHR45833:SF1">
    <property type="entry name" value="METHIONINE SYNTHASE"/>
    <property type="match status" value="1"/>
</dbReference>
<dbReference type="GO" id="GO:0005829">
    <property type="term" value="C:cytosol"/>
    <property type="evidence" value="ECO:0007669"/>
    <property type="project" value="TreeGrafter"/>
</dbReference>
<feature type="domain" description="B12-binding" evidence="6">
    <location>
        <begin position="92"/>
        <end position="216"/>
    </location>
</feature>
<dbReference type="EMBL" id="PGGK01000007">
    <property type="protein sequence ID" value="TGC08995.1"/>
    <property type="molecule type" value="Genomic_DNA"/>
</dbReference>
<accession>A0A4E0Q4T4</accession>
<dbReference type="InterPro" id="IPR006158">
    <property type="entry name" value="Cobalamin-bd"/>
</dbReference>
<dbReference type="GO" id="GO:0015948">
    <property type="term" value="P:methanogenesis"/>
    <property type="evidence" value="ECO:0007669"/>
    <property type="project" value="UniProtKB-KW"/>
</dbReference>
<dbReference type="InterPro" id="IPR036594">
    <property type="entry name" value="Meth_synthase_dom"/>
</dbReference>
<evidence type="ECO:0000256" key="4">
    <source>
        <dbReference type="ARBA" id="ARBA00022994"/>
    </source>
</evidence>
<dbReference type="InterPro" id="IPR036724">
    <property type="entry name" value="Cobalamin-bd_sf"/>
</dbReference>
<dbReference type="GO" id="GO:0050897">
    <property type="term" value="F:cobalt ion binding"/>
    <property type="evidence" value="ECO:0007669"/>
    <property type="project" value="InterPro"/>
</dbReference>
<keyword evidence="2" id="KW-0479">Metal-binding</keyword>
<keyword evidence="3" id="KW-0677">Repeat</keyword>
<evidence type="ECO:0000256" key="5">
    <source>
        <dbReference type="ARBA" id="ARBA00023285"/>
    </source>
</evidence>
<dbReference type="InterPro" id="IPR003759">
    <property type="entry name" value="Cbl-bd_cap"/>
</dbReference>
<evidence type="ECO:0000259" key="7">
    <source>
        <dbReference type="PROSITE" id="PS51337"/>
    </source>
</evidence>
<keyword evidence="5" id="KW-0170">Cobalt</keyword>
<dbReference type="GO" id="GO:0031419">
    <property type="term" value="F:cobalamin binding"/>
    <property type="evidence" value="ECO:0007669"/>
    <property type="project" value="InterPro"/>
</dbReference>
<dbReference type="GO" id="GO:0008705">
    <property type="term" value="F:methionine synthase activity"/>
    <property type="evidence" value="ECO:0007669"/>
    <property type="project" value="TreeGrafter"/>
</dbReference>
<evidence type="ECO:0000256" key="2">
    <source>
        <dbReference type="ARBA" id="ARBA00022723"/>
    </source>
</evidence>
<evidence type="ECO:0000313" key="8">
    <source>
        <dbReference type="EMBL" id="TGC08995.1"/>
    </source>
</evidence>
<dbReference type="Pfam" id="PF02310">
    <property type="entry name" value="B12-binding"/>
    <property type="match status" value="1"/>
</dbReference>
<keyword evidence="9" id="KW-1185">Reference proteome</keyword>
<sequence length="216" mass="22816">MGKQEILDKLRDSIVKQDINSTATAAQEALDAGIGPVEAIEGGLSVGMKIVGDKFEAAEIYLPQIMMSAKAMNAAMEILTPELEKAKVGEGVGTAITFVQEGDIHDIGHRLVSTMLGANGFKIVDLGVDVPNDSIIDEIKKLKGHKVILAGSALMTTSMLGQKDTVEAIQEEGLRDDVKIMFGGAPVSQKWIDEIGADATAENAADAARVALNIMK</sequence>
<dbReference type="InterPro" id="IPR050554">
    <property type="entry name" value="Met_Synthase/Corrinoid"/>
</dbReference>
<comment type="caution">
    <text evidence="8">The sequence shown here is derived from an EMBL/GenBank/DDBJ whole genome shotgun (WGS) entry which is preliminary data.</text>
</comment>
<comment type="similarity">
    <text evidence="1">Belongs to the methylamine corrinoid protein family.</text>
</comment>
<dbReference type="FunFam" id="1.10.1240.10:FF:000004">
    <property type="entry name" value="Monomethylamine methyltransferase corrinoid protein"/>
    <property type="match status" value="1"/>
</dbReference>
<dbReference type="SUPFAM" id="SSF52242">
    <property type="entry name" value="Cobalamin (vitamin B12)-binding domain"/>
    <property type="match status" value="1"/>
</dbReference>
<dbReference type="Pfam" id="PF02607">
    <property type="entry name" value="B12-binding_2"/>
    <property type="match status" value="1"/>
</dbReference>
<evidence type="ECO:0000256" key="3">
    <source>
        <dbReference type="ARBA" id="ARBA00022737"/>
    </source>
</evidence>
<gene>
    <name evidence="8" type="ORF">CUN85_08170</name>
</gene>
<dbReference type="PROSITE" id="PS51337">
    <property type="entry name" value="B12_BINDING_NTER"/>
    <property type="match status" value="1"/>
</dbReference>
<dbReference type="InterPro" id="IPR012741">
    <property type="entry name" value="Corrinoid_p"/>
</dbReference>
<dbReference type="SMART" id="SM01018">
    <property type="entry name" value="B12-binding_2"/>
    <property type="match status" value="1"/>
</dbReference>
<evidence type="ECO:0000259" key="6">
    <source>
        <dbReference type="PROSITE" id="PS51332"/>
    </source>
</evidence>
<dbReference type="GO" id="GO:0050667">
    <property type="term" value="P:homocysteine metabolic process"/>
    <property type="evidence" value="ECO:0007669"/>
    <property type="project" value="TreeGrafter"/>
</dbReference>
<organism evidence="8 9">
    <name type="scientific">Methanolobus halotolerans</name>
    <dbReference type="NCBI Taxonomy" id="2052935"/>
    <lineage>
        <taxon>Archaea</taxon>
        <taxon>Methanobacteriati</taxon>
        <taxon>Methanobacteriota</taxon>
        <taxon>Stenosarchaea group</taxon>
        <taxon>Methanomicrobia</taxon>
        <taxon>Methanosarcinales</taxon>
        <taxon>Methanosarcinaceae</taxon>
        <taxon>Methanolobus</taxon>
    </lineage>
</organism>
<evidence type="ECO:0000313" key="9">
    <source>
        <dbReference type="Proteomes" id="UP000297295"/>
    </source>
</evidence>
<dbReference type="Gene3D" id="1.10.1240.10">
    <property type="entry name" value="Methionine synthase domain"/>
    <property type="match status" value="1"/>
</dbReference>
<dbReference type="PROSITE" id="PS51332">
    <property type="entry name" value="B12_BINDING"/>
    <property type="match status" value="1"/>
</dbReference>
<dbReference type="RefSeq" id="WP_135389822.1">
    <property type="nucleotide sequence ID" value="NZ_PGGK01000007.1"/>
</dbReference>
<keyword evidence="4" id="KW-0484">Methanogenesis</keyword>
<feature type="domain" description="B12-binding N-terminal" evidence="7">
    <location>
        <begin position="1"/>
        <end position="91"/>
    </location>
</feature>
<dbReference type="PANTHER" id="PTHR45833">
    <property type="entry name" value="METHIONINE SYNTHASE"/>
    <property type="match status" value="1"/>
</dbReference>
<reference evidence="8 9" key="1">
    <citation type="submission" date="2017-11" db="EMBL/GenBank/DDBJ databases">
        <title>Isolation and Characterization of Methanogenic Archaea from Saline Meromictic Lake at Siberia.</title>
        <authorList>
            <person name="Shen Y."/>
            <person name="Huang H.-H."/>
            <person name="Lai M.-C."/>
            <person name="Chen S.-C."/>
        </authorList>
    </citation>
    <scope>NUCLEOTIDE SEQUENCE [LARGE SCALE GENOMIC DNA]</scope>
    <source>
        <strain evidence="8 9">SY-01</strain>
    </source>
</reference>
<dbReference type="Gene3D" id="3.40.50.280">
    <property type="entry name" value="Cobalamin-binding domain"/>
    <property type="match status" value="1"/>
</dbReference>
<dbReference type="AlphaFoldDB" id="A0A4E0Q4T4"/>
<dbReference type="Proteomes" id="UP000297295">
    <property type="component" value="Unassembled WGS sequence"/>
</dbReference>
<protein>
    <submittedName>
        <fullName evidence="8">Monomethylamine corrinoid protein 1</fullName>
    </submittedName>
</protein>
<proteinExistence type="inferred from homology"/>
<dbReference type="NCBIfam" id="TIGR02370">
    <property type="entry name" value="pyl_corrinoid"/>
    <property type="match status" value="1"/>
</dbReference>
<name>A0A4E0Q4T4_9EURY</name>
<dbReference type="GO" id="GO:0046653">
    <property type="term" value="P:tetrahydrofolate metabolic process"/>
    <property type="evidence" value="ECO:0007669"/>
    <property type="project" value="TreeGrafter"/>
</dbReference>
<dbReference type="SUPFAM" id="SSF47644">
    <property type="entry name" value="Methionine synthase domain"/>
    <property type="match status" value="1"/>
</dbReference>
<dbReference type="OrthoDB" id="134276at2157"/>